<evidence type="ECO:0000256" key="1">
    <source>
        <dbReference type="SAM" id="MobiDB-lite"/>
    </source>
</evidence>
<protein>
    <recommendedName>
        <fullName evidence="4">F-box domain-containing protein</fullName>
    </recommendedName>
</protein>
<feature type="region of interest" description="Disordered" evidence="1">
    <location>
        <begin position="1"/>
        <end position="24"/>
    </location>
</feature>
<reference evidence="2" key="1">
    <citation type="journal article" date="2020" name="Stud. Mycol.">
        <title>101 Dothideomycetes genomes: a test case for predicting lifestyles and emergence of pathogens.</title>
        <authorList>
            <person name="Haridas S."/>
            <person name="Albert R."/>
            <person name="Binder M."/>
            <person name="Bloem J."/>
            <person name="Labutti K."/>
            <person name="Salamov A."/>
            <person name="Andreopoulos B."/>
            <person name="Baker S."/>
            <person name="Barry K."/>
            <person name="Bills G."/>
            <person name="Bluhm B."/>
            <person name="Cannon C."/>
            <person name="Castanera R."/>
            <person name="Culley D."/>
            <person name="Daum C."/>
            <person name="Ezra D."/>
            <person name="Gonzalez J."/>
            <person name="Henrissat B."/>
            <person name="Kuo A."/>
            <person name="Liang C."/>
            <person name="Lipzen A."/>
            <person name="Lutzoni F."/>
            <person name="Magnuson J."/>
            <person name="Mondo S."/>
            <person name="Nolan M."/>
            <person name="Ohm R."/>
            <person name="Pangilinan J."/>
            <person name="Park H.-J."/>
            <person name="Ramirez L."/>
            <person name="Alfaro M."/>
            <person name="Sun H."/>
            <person name="Tritt A."/>
            <person name="Yoshinaga Y."/>
            <person name="Zwiers L.-H."/>
            <person name="Turgeon B."/>
            <person name="Goodwin S."/>
            <person name="Spatafora J."/>
            <person name="Crous P."/>
            <person name="Grigoriev I."/>
        </authorList>
    </citation>
    <scope>NUCLEOTIDE SEQUENCE</scope>
    <source>
        <strain evidence="2">CBS 121410</strain>
    </source>
</reference>
<proteinExistence type="predicted"/>
<dbReference type="OrthoDB" id="2125396at2759"/>
<dbReference type="SUPFAM" id="SSF52047">
    <property type="entry name" value="RNI-like"/>
    <property type="match status" value="1"/>
</dbReference>
<comment type="caution">
    <text evidence="2">The sequence shown here is derived from an EMBL/GenBank/DDBJ whole genome shotgun (WGS) entry which is preliminary data.</text>
</comment>
<keyword evidence="3" id="KW-1185">Reference proteome</keyword>
<evidence type="ECO:0000313" key="3">
    <source>
        <dbReference type="Proteomes" id="UP000799776"/>
    </source>
</evidence>
<gene>
    <name evidence="2" type="ORF">K490DRAFT_63209</name>
</gene>
<dbReference type="InterPro" id="IPR032675">
    <property type="entry name" value="LRR_dom_sf"/>
</dbReference>
<dbReference type="EMBL" id="ML978713">
    <property type="protein sequence ID" value="KAF2090330.1"/>
    <property type="molecule type" value="Genomic_DNA"/>
</dbReference>
<evidence type="ECO:0000313" key="2">
    <source>
        <dbReference type="EMBL" id="KAF2090330.1"/>
    </source>
</evidence>
<evidence type="ECO:0008006" key="4">
    <source>
        <dbReference type="Google" id="ProtNLM"/>
    </source>
</evidence>
<organism evidence="2 3">
    <name type="scientific">Saccharata proteae CBS 121410</name>
    <dbReference type="NCBI Taxonomy" id="1314787"/>
    <lineage>
        <taxon>Eukaryota</taxon>
        <taxon>Fungi</taxon>
        <taxon>Dikarya</taxon>
        <taxon>Ascomycota</taxon>
        <taxon>Pezizomycotina</taxon>
        <taxon>Dothideomycetes</taxon>
        <taxon>Dothideomycetes incertae sedis</taxon>
        <taxon>Botryosphaeriales</taxon>
        <taxon>Saccharataceae</taxon>
        <taxon>Saccharata</taxon>
    </lineage>
</organism>
<sequence length="407" mass="45322">MASLPSRLKQARPTPEPDAAELPKKEPTYLPNEILLEILSHIPRQPSSQPTLASLCLLNWQWYNATVGRLYEKPHLQGSNFDPFMRTVCPSVIAHVKKSDLAGLVQYLDLGSIVHQSSKSRTGRLLSRVKESLVEFVAPQASFGINCFAGLSKCANLRSLNLALVSGAISLYDLARVVKQLPKLEVMYFPRSSTEKEWFKANMFEWPALVELHLGGGLHPQFIYSFGDATTGQSFMPSTLTTLSLTHCPRLDDAAVGALLGWVGPNLKSLTIEDMRQLSMSALDGILVVCSNLTFLRISLDYITIDFLPSETSTWTHPLEHLELSTTNSSTHQRDMFFQPADLSAALDSFPNLRILRVSKQAGWHGDELADDLEFLSSELGEAHKRRADADPSKRKEIWGVWTMNDS</sequence>
<accession>A0A9P4I058</accession>
<dbReference type="Gene3D" id="3.80.10.10">
    <property type="entry name" value="Ribonuclease Inhibitor"/>
    <property type="match status" value="1"/>
</dbReference>
<dbReference type="AlphaFoldDB" id="A0A9P4I058"/>
<name>A0A9P4I058_9PEZI</name>
<dbReference type="Proteomes" id="UP000799776">
    <property type="component" value="Unassembled WGS sequence"/>
</dbReference>